<dbReference type="EMBL" id="VWFO01000077">
    <property type="protein sequence ID" value="KAA4660508.1"/>
    <property type="molecule type" value="Genomic_DNA"/>
</dbReference>
<evidence type="ECO:0000313" key="6">
    <source>
        <dbReference type="EMBL" id="KAA4660508.1"/>
    </source>
</evidence>
<proteinExistence type="predicted"/>
<name>A0A414EAS2_BACOV</name>
<keyword evidence="3" id="KW-0408">Iron</keyword>
<dbReference type="Gene3D" id="3.30.70.20">
    <property type="match status" value="1"/>
</dbReference>
<feature type="domain" description="4Fe-4S ferredoxin-type" evidence="5">
    <location>
        <begin position="185"/>
        <end position="214"/>
    </location>
</feature>
<reference evidence="6 8" key="1">
    <citation type="journal article" date="2019" name="Nat. Med.">
        <title>A library of human gut bacterial isolates paired with longitudinal multiomics data enables mechanistic microbiome research.</title>
        <authorList>
            <person name="Poyet M."/>
            <person name="Groussin M."/>
            <person name="Gibbons S.M."/>
            <person name="Avila-Pacheco J."/>
            <person name="Jiang X."/>
            <person name="Kearney S.M."/>
            <person name="Perrotta A.R."/>
            <person name="Berdy B."/>
            <person name="Zhao S."/>
            <person name="Lieberman T.D."/>
            <person name="Swanson P.K."/>
            <person name="Smith M."/>
            <person name="Roesemann S."/>
            <person name="Alexander J.E."/>
            <person name="Rich S.A."/>
            <person name="Livny J."/>
            <person name="Vlamakis H."/>
            <person name="Clish C."/>
            <person name="Bullock K."/>
            <person name="Deik A."/>
            <person name="Scott J."/>
            <person name="Pierce K.A."/>
            <person name="Xavier R.J."/>
            <person name="Alm E.J."/>
        </authorList>
    </citation>
    <scope>NUCLEOTIDE SEQUENCE [LARGE SCALE GENOMIC DNA]</scope>
    <source>
        <strain evidence="6 8">BIOML-A14</strain>
    </source>
</reference>
<dbReference type="PANTHER" id="PTHR43687">
    <property type="entry name" value="ADENYLYLSULFATE REDUCTASE, BETA SUBUNIT"/>
    <property type="match status" value="1"/>
</dbReference>
<dbReference type="Proteomes" id="UP001219389">
    <property type="component" value="Unassembled WGS sequence"/>
</dbReference>
<comment type="caution">
    <text evidence="6">The sequence shown here is derived from an EMBL/GenBank/DDBJ whole genome shotgun (WGS) entry which is preliminary data.</text>
</comment>
<dbReference type="RefSeq" id="WP_004310580.1">
    <property type="nucleotide sequence ID" value="NZ_CAXTIO010000015.1"/>
</dbReference>
<dbReference type="AlphaFoldDB" id="A0A414EAS2"/>
<protein>
    <submittedName>
        <fullName evidence="6">4Fe-4S dicluster domain-containing protein</fullName>
    </submittedName>
</protein>
<dbReference type="InterPro" id="IPR029039">
    <property type="entry name" value="Flavoprotein-like_sf"/>
</dbReference>
<dbReference type="Pfam" id="PF12838">
    <property type="entry name" value="Fer4_7"/>
    <property type="match status" value="1"/>
</dbReference>
<dbReference type="Gene3D" id="3.40.50.360">
    <property type="match status" value="1"/>
</dbReference>
<dbReference type="Proteomes" id="UP000435985">
    <property type="component" value="Unassembled WGS sequence"/>
</dbReference>
<dbReference type="EMBL" id="JAQNZF010000030">
    <property type="protein sequence ID" value="MDC2744337.1"/>
    <property type="molecule type" value="Genomic_DNA"/>
</dbReference>
<dbReference type="SUPFAM" id="SSF54862">
    <property type="entry name" value="4Fe-4S ferredoxins"/>
    <property type="match status" value="1"/>
</dbReference>
<keyword evidence="4" id="KW-0411">Iron-sulfur</keyword>
<gene>
    <name evidence="6" type="ORF">F3B98_26515</name>
    <name evidence="7" type="ORF">PO382_19145</name>
</gene>
<dbReference type="InterPro" id="IPR050572">
    <property type="entry name" value="Fe-S_Ferredoxin"/>
</dbReference>
<dbReference type="InterPro" id="IPR026816">
    <property type="entry name" value="Flavodoxin_dom"/>
</dbReference>
<dbReference type="GO" id="GO:0051539">
    <property type="term" value="F:4 iron, 4 sulfur cluster binding"/>
    <property type="evidence" value="ECO:0007669"/>
    <property type="project" value="UniProtKB-KW"/>
</dbReference>
<dbReference type="InterPro" id="IPR017896">
    <property type="entry name" value="4Fe4S_Fe-S-bd"/>
</dbReference>
<evidence type="ECO:0000259" key="5">
    <source>
        <dbReference type="PROSITE" id="PS51379"/>
    </source>
</evidence>
<evidence type="ECO:0000313" key="8">
    <source>
        <dbReference type="Proteomes" id="UP000435985"/>
    </source>
</evidence>
<keyword evidence="2" id="KW-0479">Metal-binding</keyword>
<evidence type="ECO:0000313" key="7">
    <source>
        <dbReference type="EMBL" id="MDC2744337.1"/>
    </source>
</evidence>
<dbReference type="PROSITE" id="PS00198">
    <property type="entry name" value="4FE4S_FER_1"/>
    <property type="match status" value="1"/>
</dbReference>
<reference evidence="7" key="2">
    <citation type="submission" date="2022-10" db="EMBL/GenBank/DDBJ databases">
        <title>Human gut microbiome strain richness.</title>
        <authorList>
            <person name="Chen-Liaw A."/>
        </authorList>
    </citation>
    <scope>NUCLEOTIDE SEQUENCE</scope>
    <source>
        <strain evidence="7">BSD2780120875st1_E1_BSD2780120875_150330</strain>
    </source>
</reference>
<dbReference type="GO" id="GO:0046872">
    <property type="term" value="F:metal ion binding"/>
    <property type="evidence" value="ECO:0007669"/>
    <property type="project" value="UniProtKB-KW"/>
</dbReference>
<evidence type="ECO:0000256" key="1">
    <source>
        <dbReference type="ARBA" id="ARBA00022485"/>
    </source>
</evidence>
<feature type="domain" description="4Fe-4S ferredoxin-type" evidence="5">
    <location>
        <begin position="219"/>
        <end position="248"/>
    </location>
</feature>
<dbReference type="Pfam" id="PF12724">
    <property type="entry name" value="Flavodoxin_5"/>
    <property type="match status" value="1"/>
</dbReference>
<evidence type="ECO:0000256" key="3">
    <source>
        <dbReference type="ARBA" id="ARBA00023004"/>
    </source>
</evidence>
<dbReference type="SUPFAM" id="SSF52218">
    <property type="entry name" value="Flavoproteins"/>
    <property type="match status" value="1"/>
</dbReference>
<evidence type="ECO:0000256" key="4">
    <source>
        <dbReference type="ARBA" id="ARBA00023014"/>
    </source>
</evidence>
<dbReference type="InterPro" id="IPR017900">
    <property type="entry name" value="4Fe4S_Fe_S_CS"/>
</dbReference>
<evidence type="ECO:0000256" key="2">
    <source>
        <dbReference type="ARBA" id="ARBA00022723"/>
    </source>
</evidence>
<organism evidence="6 8">
    <name type="scientific">Bacteroides ovatus</name>
    <dbReference type="NCBI Taxonomy" id="28116"/>
    <lineage>
        <taxon>Bacteria</taxon>
        <taxon>Pseudomonadati</taxon>
        <taxon>Bacteroidota</taxon>
        <taxon>Bacteroidia</taxon>
        <taxon>Bacteroidales</taxon>
        <taxon>Bacteroidaceae</taxon>
        <taxon>Bacteroides</taxon>
    </lineage>
</organism>
<sequence length="272" mass="31079">MKAIIIYVSTYQSNTLKVAQRMANELSAFLATTREAENIDLSDYDLIGLGSGINFAQHHCKLLSFAKSHEFRNRNVFIFSTRCRPFLGKYHQALKRILSDKGGNLIGEFSCKGFDRTGPWVAINGYNKARPNEKDLFKAKLFADSMKRRIHPLAKFSKMKKFMIDKIDYSPIYKHPSNANKIAGKTTLLNITTCIHCMKCINLCPMHVFEIKEYDNSRIILPTGESNCIQCQTCSRNCPTNSIFINESFINGIRIAIREAGSDKLQQAYRYY</sequence>
<keyword evidence="1" id="KW-0004">4Fe-4S</keyword>
<accession>A0A414EAS2</accession>
<dbReference type="PANTHER" id="PTHR43687:SF1">
    <property type="entry name" value="FERREDOXIN III"/>
    <property type="match status" value="1"/>
</dbReference>
<dbReference type="PROSITE" id="PS51379">
    <property type="entry name" value="4FE4S_FER_2"/>
    <property type="match status" value="2"/>
</dbReference>